<evidence type="ECO:0000313" key="3">
    <source>
        <dbReference type="EMBL" id="CEK78655.1"/>
    </source>
</evidence>
<dbReference type="Pfam" id="PF16455">
    <property type="entry name" value="UBD"/>
    <property type="match status" value="1"/>
</dbReference>
<dbReference type="Gene3D" id="3.10.20.90">
    <property type="entry name" value="Phosphatidylinositol 3-kinase Catalytic Subunit, Chain A, domain 1"/>
    <property type="match status" value="1"/>
</dbReference>
<dbReference type="InterPro" id="IPR000626">
    <property type="entry name" value="Ubiquitin-like_dom"/>
</dbReference>
<evidence type="ECO:0000259" key="2">
    <source>
        <dbReference type="PROSITE" id="PS50053"/>
    </source>
</evidence>
<sequence>MGGCIGSQRDNGPPSGESSDVTGMVQHVSIGRNQPLKPEKPKWKSDVPLTEGQLRSKRDEFWDTAPAFDGRKEIWDALKAASYALETGDHALAQAIVDGASISLPHGTLMDCYDELGNRYQLPHYVLSAPANLIEDMNEGDTPPDPEANSVPGVEQRIRFRLSNLSHDIKLQVCSTDTVLKVKKHISEMQVGVEPDRQRWFYAGRLLNDKLRIEDAKIPKNHVVQVIVSVPKQETGS</sequence>
<protein>
    <recommendedName>
        <fullName evidence="2">Ubiquitin-like domain-containing protein</fullName>
    </recommendedName>
</protein>
<dbReference type="PANTHER" id="PTHR13609">
    <property type="entry name" value="UBIQUITIN DOMAIN CONTAINING 1 PROTEIN-RELATED"/>
    <property type="match status" value="1"/>
</dbReference>
<feature type="domain" description="Ubiquitin-like" evidence="2">
    <location>
        <begin position="156"/>
        <end position="233"/>
    </location>
</feature>
<dbReference type="SMART" id="SM00213">
    <property type="entry name" value="UBQ"/>
    <property type="match status" value="1"/>
</dbReference>
<reference evidence="4" key="1">
    <citation type="submission" date="2014-12" db="EMBL/GenBank/DDBJ databases">
        <title>Insight into the proteome of Arion vulgaris.</title>
        <authorList>
            <person name="Aradska J."/>
            <person name="Bulat T."/>
            <person name="Smidak R."/>
            <person name="Sarate P."/>
            <person name="Gangsoo J."/>
            <person name="Sialana F."/>
            <person name="Bilban M."/>
            <person name="Lubec G."/>
        </authorList>
    </citation>
    <scope>NUCLEOTIDE SEQUENCE</scope>
    <source>
        <tissue evidence="4">Skin</tissue>
    </source>
</reference>
<dbReference type="EMBL" id="HACG01031791">
    <property type="protein sequence ID" value="CEK78656.1"/>
    <property type="molecule type" value="Transcribed_RNA"/>
</dbReference>
<dbReference type="InterPro" id="IPR039869">
    <property type="entry name" value="UBTD1/2"/>
</dbReference>
<feature type="region of interest" description="Disordered" evidence="1">
    <location>
        <begin position="1"/>
        <end position="51"/>
    </location>
</feature>
<dbReference type="Pfam" id="PF00240">
    <property type="entry name" value="ubiquitin"/>
    <property type="match status" value="1"/>
</dbReference>
<accession>A0A0B7AF28</accession>
<gene>
    <name evidence="4" type="primary">ORF111288</name>
    <name evidence="3" type="synonym">ORF111284</name>
</gene>
<dbReference type="EMBL" id="HACG01031790">
    <property type="protein sequence ID" value="CEK78655.1"/>
    <property type="molecule type" value="Transcribed_RNA"/>
</dbReference>
<organism evidence="4">
    <name type="scientific">Arion vulgaris</name>
    <dbReference type="NCBI Taxonomy" id="1028688"/>
    <lineage>
        <taxon>Eukaryota</taxon>
        <taxon>Metazoa</taxon>
        <taxon>Spiralia</taxon>
        <taxon>Lophotrochozoa</taxon>
        <taxon>Mollusca</taxon>
        <taxon>Gastropoda</taxon>
        <taxon>Heterobranchia</taxon>
        <taxon>Euthyneura</taxon>
        <taxon>Panpulmonata</taxon>
        <taxon>Eupulmonata</taxon>
        <taxon>Stylommatophora</taxon>
        <taxon>Helicina</taxon>
        <taxon>Arionoidea</taxon>
        <taxon>Arionidae</taxon>
        <taxon>Arion</taxon>
    </lineage>
</organism>
<dbReference type="InterPro" id="IPR038169">
    <property type="entry name" value="DC-UbP/UBTD2_N_sf"/>
</dbReference>
<name>A0A0B7AF28_9EUPU</name>
<dbReference type="Gene3D" id="1.20.225.20">
    <property type="entry name" value="Ub domain-containing protein, DC-UbP/UBTD2, N-terminal domain"/>
    <property type="match status" value="1"/>
</dbReference>
<dbReference type="SUPFAM" id="SSF54236">
    <property type="entry name" value="Ubiquitin-like"/>
    <property type="match status" value="1"/>
</dbReference>
<evidence type="ECO:0000256" key="1">
    <source>
        <dbReference type="SAM" id="MobiDB-lite"/>
    </source>
</evidence>
<dbReference type="AlphaFoldDB" id="A0A0B7AF28"/>
<dbReference type="CDD" id="cd01794">
    <property type="entry name" value="Ubl_UBTD"/>
    <property type="match status" value="1"/>
</dbReference>
<dbReference type="InterPro" id="IPR029071">
    <property type="entry name" value="Ubiquitin-like_domsf"/>
</dbReference>
<dbReference type="PROSITE" id="PS50053">
    <property type="entry name" value="UBIQUITIN_2"/>
    <property type="match status" value="1"/>
</dbReference>
<proteinExistence type="predicted"/>
<evidence type="ECO:0000313" key="4">
    <source>
        <dbReference type="EMBL" id="CEK78656.1"/>
    </source>
</evidence>
<dbReference type="InterPro" id="IPR032752">
    <property type="entry name" value="DC-UbP/UBTD2_N"/>
</dbReference>